<dbReference type="SMART" id="SM00530">
    <property type="entry name" value="HTH_XRE"/>
    <property type="match status" value="1"/>
</dbReference>
<dbReference type="CDD" id="cd02209">
    <property type="entry name" value="cupin_XRE_C"/>
    <property type="match status" value="1"/>
</dbReference>
<dbReference type="InterPro" id="IPR013096">
    <property type="entry name" value="Cupin_2"/>
</dbReference>
<dbReference type="SUPFAM" id="SSF51182">
    <property type="entry name" value="RmlC-like cupins"/>
    <property type="match status" value="1"/>
</dbReference>
<dbReference type="SUPFAM" id="SSF47413">
    <property type="entry name" value="lambda repressor-like DNA-binding domains"/>
    <property type="match status" value="1"/>
</dbReference>
<dbReference type="AlphaFoldDB" id="X0Z9S1"/>
<dbReference type="PANTHER" id="PTHR46797:SF2">
    <property type="entry name" value="TRANSCRIPTIONAL REGULATOR"/>
    <property type="match status" value="1"/>
</dbReference>
<accession>X0Z9S1</accession>
<dbReference type="CDD" id="cd00093">
    <property type="entry name" value="HTH_XRE"/>
    <property type="match status" value="1"/>
</dbReference>
<proteinExistence type="predicted"/>
<dbReference type="InterPro" id="IPR010982">
    <property type="entry name" value="Lambda_DNA-bd_dom_sf"/>
</dbReference>
<dbReference type="InterPro" id="IPR011051">
    <property type="entry name" value="RmlC_Cupin_sf"/>
</dbReference>
<feature type="domain" description="HTH cro/C1-type" evidence="2">
    <location>
        <begin position="54"/>
        <end position="108"/>
    </location>
</feature>
<dbReference type="GO" id="GO:0003700">
    <property type="term" value="F:DNA-binding transcription factor activity"/>
    <property type="evidence" value="ECO:0007669"/>
    <property type="project" value="TreeGrafter"/>
</dbReference>
<dbReference type="InterPro" id="IPR014710">
    <property type="entry name" value="RmlC-like_jellyroll"/>
</dbReference>
<evidence type="ECO:0000313" key="3">
    <source>
        <dbReference type="EMBL" id="GAG55057.1"/>
    </source>
</evidence>
<dbReference type="Gene3D" id="1.10.260.40">
    <property type="entry name" value="lambda repressor-like DNA-binding domains"/>
    <property type="match status" value="1"/>
</dbReference>
<comment type="caution">
    <text evidence="3">The sequence shown here is derived from an EMBL/GenBank/DDBJ whole genome shotgun (WGS) entry which is preliminary data.</text>
</comment>
<name>X0Z9S1_9ZZZZ</name>
<dbReference type="Pfam" id="PF07883">
    <property type="entry name" value="Cupin_2"/>
    <property type="match status" value="1"/>
</dbReference>
<dbReference type="Pfam" id="PF01381">
    <property type="entry name" value="HTH_3"/>
    <property type="match status" value="1"/>
</dbReference>
<dbReference type="InterPro" id="IPR001387">
    <property type="entry name" value="Cro/C1-type_HTH"/>
</dbReference>
<reference evidence="3" key="1">
    <citation type="journal article" date="2014" name="Front. Microbiol.">
        <title>High frequency of phylogenetically diverse reductive dehalogenase-homologous genes in deep subseafloor sedimentary metagenomes.</title>
        <authorList>
            <person name="Kawai M."/>
            <person name="Futagami T."/>
            <person name="Toyoda A."/>
            <person name="Takaki Y."/>
            <person name="Nishi S."/>
            <person name="Hori S."/>
            <person name="Arai W."/>
            <person name="Tsubouchi T."/>
            <person name="Morono Y."/>
            <person name="Uchiyama I."/>
            <person name="Ito T."/>
            <person name="Fujiyama A."/>
            <person name="Inagaki F."/>
            <person name="Takami H."/>
        </authorList>
    </citation>
    <scope>NUCLEOTIDE SEQUENCE</scope>
    <source>
        <strain evidence="3">Expedition CK06-06</strain>
    </source>
</reference>
<dbReference type="PANTHER" id="PTHR46797">
    <property type="entry name" value="HTH-TYPE TRANSCRIPTIONAL REGULATOR"/>
    <property type="match status" value="1"/>
</dbReference>
<dbReference type="PROSITE" id="PS50943">
    <property type="entry name" value="HTH_CROC1"/>
    <property type="match status" value="1"/>
</dbReference>
<evidence type="ECO:0000256" key="1">
    <source>
        <dbReference type="ARBA" id="ARBA00023125"/>
    </source>
</evidence>
<dbReference type="GO" id="GO:0005829">
    <property type="term" value="C:cytosol"/>
    <property type="evidence" value="ECO:0007669"/>
    <property type="project" value="TreeGrafter"/>
</dbReference>
<dbReference type="Gene3D" id="2.60.120.10">
    <property type="entry name" value="Jelly Rolls"/>
    <property type="match status" value="1"/>
</dbReference>
<gene>
    <name evidence="3" type="ORF">S01H4_19207</name>
</gene>
<evidence type="ECO:0000259" key="2">
    <source>
        <dbReference type="PROSITE" id="PS50943"/>
    </source>
</evidence>
<sequence length="229" mass="26073">MSVKRGKTSLTILKAEKRELDTMNKPFIYWSKNLNITFDSEKHSTDWLDLGKRLKEFRTKRGLSQTELGKLVGVTPSTISQVESNLIYPSLPALLKMAEVLAIELSSFFRESVDTTNRMIFPSGEAMDIKLPNLSEGNIHAKLLTPVDFKPKAEPYLLEIPPNKTLTSHFFIHKGEEIGYLLSGTLQLKLEKSVYHVRAGDVIYLTSEIPSQWENPGPDMVRLLWIKIR</sequence>
<dbReference type="GO" id="GO:0003677">
    <property type="term" value="F:DNA binding"/>
    <property type="evidence" value="ECO:0007669"/>
    <property type="project" value="UniProtKB-KW"/>
</dbReference>
<keyword evidence="1" id="KW-0238">DNA-binding</keyword>
<dbReference type="InterPro" id="IPR050807">
    <property type="entry name" value="TransReg_Diox_bact_type"/>
</dbReference>
<organism evidence="3">
    <name type="scientific">marine sediment metagenome</name>
    <dbReference type="NCBI Taxonomy" id="412755"/>
    <lineage>
        <taxon>unclassified sequences</taxon>
        <taxon>metagenomes</taxon>
        <taxon>ecological metagenomes</taxon>
    </lineage>
</organism>
<protein>
    <recommendedName>
        <fullName evidence="2">HTH cro/C1-type domain-containing protein</fullName>
    </recommendedName>
</protein>
<dbReference type="EMBL" id="BART01008549">
    <property type="protein sequence ID" value="GAG55057.1"/>
    <property type="molecule type" value="Genomic_DNA"/>
</dbReference>